<keyword evidence="2" id="KW-0964">Secreted</keyword>
<dbReference type="Proteomes" id="UP001152562">
    <property type="component" value="Unassembled WGS sequence"/>
</dbReference>
<keyword evidence="8" id="KW-0732">Signal</keyword>
<comment type="subcellular location">
    <subcellularLocation>
        <location evidence="1">Secreted</location>
    </subcellularLocation>
</comment>
<dbReference type="CDD" id="cd00190">
    <property type="entry name" value="Tryp_SPc"/>
    <property type="match status" value="1"/>
</dbReference>
<sequence length="412" mass="44787">MRGLSNYRWILCVVAFLITYVKAQDANCDFSQKVVPGRTYYVYNPGYPRNYRPGVQCRTIATCPTGYNCRINCQVNIPEVNFNSIFRLVHWLGCYMDRLLVSKTGDPTLASADSYCGRGQLTAVSVAQTLAIGLISSMNSRGGTYYCTLVAQAATPGPSPVCSCGARKSTRIVGGQDALPNEFPSMVALVERGGSNVMCGGVIISNRYVLSAAHCITNKDPRNLAVVVGEHDISTGTDTPGTQAYLVSNIRIHPQFNDVNYDYDIAIITVAQNIQFNKYASPVCLPFKFANYDFAGQKLTIIGWGTIFIGGPTPNVLQKVDVDVINQDVCKWAVPSLTSRQICTYTPGKDACQFDSGGPLLYTDPQTGLLFHAGIVSSGKLCASANEPGVNTRVTELLNWIVQNAPADYCRK</sequence>
<dbReference type="SUPFAM" id="SSF49854">
    <property type="entry name" value="Spermadhesin, CUB domain"/>
    <property type="match status" value="1"/>
</dbReference>
<dbReference type="InterPro" id="IPR018114">
    <property type="entry name" value="TRYPSIN_HIS"/>
</dbReference>
<dbReference type="EMBL" id="CALOZG010000002">
    <property type="protein sequence ID" value="CAH3943558.1"/>
    <property type="molecule type" value="Genomic_DNA"/>
</dbReference>
<dbReference type="FunFam" id="2.40.10.10:FF:000015">
    <property type="entry name" value="Atrial natriuretic peptide-converting enzyme"/>
    <property type="match status" value="1"/>
</dbReference>
<evidence type="ECO:0000313" key="12">
    <source>
        <dbReference type="Proteomes" id="UP001152562"/>
    </source>
</evidence>
<dbReference type="AlphaFoldDB" id="A0A9P0SXB8"/>
<dbReference type="PROSITE" id="PS50240">
    <property type="entry name" value="TRYPSIN_DOM"/>
    <property type="match status" value="1"/>
</dbReference>
<evidence type="ECO:0000256" key="2">
    <source>
        <dbReference type="ARBA" id="ARBA00022525"/>
    </source>
</evidence>
<evidence type="ECO:0000259" key="9">
    <source>
        <dbReference type="PROSITE" id="PS01180"/>
    </source>
</evidence>
<dbReference type="GO" id="GO:0004252">
    <property type="term" value="F:serine-type endopeptidase activity"/>
    <property type="evidence" value="ECO:0007669"/>
    <property type="project" value="InterPro"/>
</dbReference>
<evidence type="ECO:0000256" key="5">
    <source>
        <dbReference type="ARBA" id="ARBA00022825"/>
    </source>
</evidence>
<gene>
    <name evidence="11" type="ORF">PIBRA_LOCUS1352</name>
</gene>
<dbReference type="PANTHER" id="PTHR24252">
    <property type="entry name" value="ACROSIN-RELATED"/>
    <property type="match status" value="1"/>
</dbReference>
<proteinExistence type="predicted"/>
<comment type="caution">
    <text evidence="11">The sequence shown here is derived from an EMBL/GenBank/DDBJ whole genome shotgun (WGS) entry which is preliminary data.</text>
</comment>
<evidence type="ECO:0000313" key="11">
    <source>
        <dbReference type="EMBL" id="CAH3943558.1"/>
    </source>
</evidence>
<feature type="signal peptide" evidence="8">
    <location>
        <begin position="1"/>
        <end position="23"/>
    </location>
</feature>
<dbReference type="Gene3D" id="2.60.120.290">
    <property type="entry name" value="Spermadhesin, CUB domain"/>
    <property type="match status" value="1"/>
</dbReference>
<dbReference type="PRINTS" id="PR00722">
    <property type="entry name" value="CHYMOTRYPSIN"/>
</dbReference>
<keyword evidence="4" id="KW-0378">Hydrolase</keyword>
<dbReference type="InterPro" id="IPR035914">
    <property type="entry name" value="Sperma_CUB_dom_sf"/>
</dbReference>
<keyword evidence="6" id="KW-1015">Disulfide bond</keyword>
<reference evidence="11" key="1">
    <citation type="submission" date="2022-05" db="EMBL/GenBank/DDBJ databases">
        <authorList>
            <person name="Okamura Y."/>
        </authorList>
    </citation>
    <scope>NUCLEOTIDE SEQUENCE</scope>
</reference>
<accession>A0A9P0SXB8</accession>
<keyword evidence="3" id="KW-0645">Protease</keyword>
<name>A0A9P0SXB8_PIEBR</name>
<keyword evidence="12" id="KW-1185">Reference proteome</keyword>
<dbReference type="InterPro" id="IPR001314">
    <property type="entry name" value="Peptidase_S1A"/>
</dbReference>
<evidence type="ECO:0000256" key="4">
    <source>
        <dbReference type="ARBA" id="ARBA00022801"/>
    </source>
</evidence>
<dbReference type="SUPFAM" id="SSF50494">
    <property type="entry name" value="Trypsin-like serine proteases"/>
    <property type="match status" value="1"/>
</dbReference>
<dbReference type="PROSITE" id="PS00134">
    <property type="entry name" value="TRYPSIN_HIS"/>
    <property type="match status" value="1"/>
</dbReference>
<dbReference type="InterPro" id="IPR043504">
    <property type="entry name" value="Peptidase_S1_PA_chymotrypsin"/>
</dbReference>
<evidence type="ECO:0000256" key="1">
    <source>
        <dbReference type="ARBA" id="ARBA00004613"/>
    </source>
</evidence>
<dbReference type="InterPro" id="IPR001254">
    <property type="entry name" value="Trypsin_dom"/>
</dbReference>
<evidence type="ECO:0008006" key="13">
    <source>
        <dbReference type="Google" id="ProtNLM"/>
    </source>
</evidence>
<dbReference type="SMART" id="SM00020">
    <property type="entry name" value="Tryp_SPc"/>
    <property type="match status" value="1"/>
</dbReference>
<dbReference type="PANTHER" id="PTHR24252:SF7">
    <property type="entry name" value="HYALIN"/>
    <property type="match status" value="1"/>
</dbReference>
<dbReference type="InterPro" id="IPR009003">
    <property type="entry name" value="Peptidase_S1_PA"/>
</dbReference>
<keyword evidence="5" id="KW-0720">Serine protease</keyword>
<evidence type="ECO:0000256" key="6">
    <source>
        <dbReference type="ARBA" id="ARBA00023157"/>
    </source>
</evidence>
<dbReference type="GO" id="GO:0006508">
    <property type="term" value="P:proteolysis"/>
    <property type="evidence" value="ECO:0007669"/>
    <property type="project" value="UniProtKB-KW"/>
</dbReference>
<dbReference type="Gene3D" id="2.40.10.10">
    <property type="entry name" value="Trypsin-like serine proteases"/>
    <property type="match status" value="1"/>
</dbReference>
<dbReference type="Pfam" id="PF00089">
    <property type="entry name" value="Trypsin"/>
    <property type="match status" value="1"/>
</dbReference>
<dbReference type="InterPro" id="IPR000859">
    <property type="entry name" value="CUB_dom"/>
</dbReference>
<evidence type="ECO:0000256" key="3">
    <source>
        <dbReference type="ARBA" id="ARBA00022670"/>
    </source>
</evidence>
<feature type="domain" description="Peptidase S1" evidence="10">
    <location>
        <begin position="172"/>
        <end position="406"/>
    </location>
</feature>
<protein>
    <recommendedName>
        <fullName evidence="13">Peptidase S1 domain-containing protein</fullName>
    </recommendedName>
</protein>
<evidence type="ECO:0000256" key="8">
    <source>
        <dbReference type="SAM" id="SignalP"/>
    </source>
</evidence>
<comment type="caution">
    <text evidence="7">Lacks conserved residue(s) required for the propagation of feature annotation.</text>
</comment>
<evidence type="ECO:0000259" key="10">
    <source>
        <dbReference type="PROSITE" id="PS50240"/>
    </source>
</evidence>
<feature type="domain" description="CUB" evidence="9">
    <location>
        <begin position="28"/>
        <end position="152"/>
    </location>
</feature>
<feature type="chain" id="PRO_5040379696" description="Peptidase S1 domain-containing protein" evidence="8">
    <location>
        <begin position="24"/>
        <end position="412"/>
    </location>
</feature>
<evidence type="ECO:0000256" key="7">
    <source>
        <dbReference type="PROSITE-ProRule" id="PRU00059"/>
    </source>
</evidence>
<organism evidence="11 12">
    <name type="scientific">Pieris brassicae</name>
    <name type="common">White butterfly</name>
    <name type="synonym">Large white butterfly</name>
    <dbReference type="NCBI Taxonomy" id="7116"/>
    <lineage>
        <taxon>Eukaryota</taxon>
        <taxon>Metazoa</taxon>
        <taxon>Ecdysozoa</taxon>
        <taxon>Arthropoda</taxon>
        <taxon>Hexapoda</taxon>
        <taxon>Insecta</taxon>
        <taxon>Pterygota</taxon>
        <taxon>Neoptera</taxon>
        <taxon>Endopterygota</taxon>
        <taxon>Lepidoptera</taxon>
        <taxon>Glossata</taxon>
        <taxon>Ditrysia</taxon>
        <taxon>Papilionoidea</taxon>
        <taxon>Pieridae</taxon>
        <taxon>Pierinae</taxon>
        <taxon>Pieris</taxon>
    </lineage>
</organism>
<dbReference type="PROSITE" id="PS01180">
    <property type="entry name" value="CUB"/>
    <property type="match status" value="1"/>
</dbReference>
<dbReference type="GO" id="GO:0005576">
    <property type="term" value="C:extracellular region"/>
    <property type="evidence" value="ECO:0007669"/>
    <property type="project" value="UniProtKB-SubCell"/>
</dbReference>